<organism evidence="7 8">
    <name type="scientific">Pseudaestuariivita atlantica</name>
    <dbReference type="NCBI Taxonomy" id="1317121"/>
    <lineage>
        <taxon>Bacteria</taxon>
        <taxon>Pseudomonadati</taxon>
        <taxon>Pseudomonadota</taxon>
        <taxon>Alphaproteobacteria</taxon>
        <taxon>Rhodobacterales</taxon>
        <taxon>Paracoccaceae</taxon>
        <taxon>Pseudaestuariivita</taxon>
    </lineage>
</organism>
<keyword evidence="8" id="KW-1185">Reference proteome</keyword>
<keyword evidence="5 6" id="KW-0472">Membrane</keyword>
<feature type="transmembrane region" description="Helical" evidence="6">
    <location>
        <begin position="152"/>
        <end position="171"/>
    </location>
</feature>
<feature type="transmembrane region" description="Helical" evidence="6">
    <location>
        <begin position="237"/>
        <end position="265"/>
    </location>
</feature>
<feature type="transmembrane region" description="Helical" evidence="6">
    <location>
        <begin position="213"/>
        <end position="231"/>
    </location>
</feature>
<feature type="transmembrane region" description="Helical" evidence="6">
    <location>
        <begin position="27"/>
        <end position="55"/>
    </location>
</feature>
<dbReference type="AlphaFoldDB" id="A0A0L1JK44"/>
<proteinExistence type="inferred from homology"/>
<keyword evidence="3 6" id="KW-0812">Transmembrane</keyword>
<evidence type="ECO:0000256" key="4">
    <source>
        <dbReference type="ARBA" id="ARBA00022989"/>
    </source>
</evidence>
<evidence type="ECO:0000256" key="3">
    <source>
        <dbReference type="ARBA" id="ARBA00022692"/>
    </source>
</evidence>
<evidence type="ECO:0000256" key="1">
    <source>
        <dbReference type="ARBA" id="ARBA00004141"/>
    </source>
</evidence>
<feature type="transmembrane region" description="Helical" evidence="6">
    <location>
        <begin position="311"/>
        <end position="337"/>
    </location>
</feature>
<reference evidence="7 8" key="1">
    <citation type="journal article" date="2015" name="Int. J. Syst. Evol. Microbiol.">
        <title>Aestuariivita atlantica sp. nov., isolated from deep sea sediment of the Atlantic Ocean.</title>
        <authorList>
            <person name="Li G."/>
            <person name="Lai Q."/>
            <person name="Du Y."/>
            <person name="Liu X."/>
            <person name="Sun F."/>
            <person name="Shao Z."/>
        </authorList>
    </citation>
    <scope>NUCLEOTIDE SEQUENCE [LARGE SCALE GENOMIC DNA]</scope>
    <source>
        <strain evidence="7 8">22II-S11-z3</strain>
    </source>
</reference>
<dbReference type="STRING" id="1317121.ATO11_19150"/>
<dbReference type="PANTHER" id="PTHR21716:SF64">
    <property type="entry name" value="AI-2 TRANSPORT PROTEIN TQSA"/>
    <property type="match status" value="1"/>
</dbReference>
<dbReference type="Pfam" id="PF01594">
    <property type="entry name" value="AI-2E_transport"/>
    <property type="match status" value="1"/>
</dbReference>
<feature type="transmembrane region" description="Helical" evidence="6">
    <location>
        <begin position="272"/>
        <end position="291"/>
    </location>
</feature>
<evidence type="ECO:0000256" key="6">
    <source>
        <dbReference type="SAM" id="Phobius"/>
    </source>
</evidence>
<dbReference type="InterPro" id="IPR002549">
    <property type="entry name" value="AI-2E-like"/>
</dbReference>
<dbReference type="GO" id="GO:0016020">
    <property type="term" value="C:membrane"/>
    <property type="evidence" value="ECO:0007669"/>
    <property type="project" value="UniProtKB-SubCell"/>
</dbReference>
<sequence length="357" mass="37235">MQTTPDPARVAEAAANPLLNATLATGLVLMSIFILMAGKSVLVPFAMAILLWFIINALARRLGRLVGRNGEPGLGALAGAILIVVAICIGVVEIVAANALAMVEKAPGYSNNIEAPTDRLSGLIGLKTFAEITAAIDAFDFTVIAAPLADGFAAFAGSASAVVIYVVFLLAEQHVIGAKLKAMVPDKARHARISAVFAEIGQRVRTYLFTKSLTSAAMAGMVWIALAIAGVDFAGFWAFLVFVMNFIPVVGGVVSGVFPAALALVQFPTLTPFLIVVAGVGIAHFVIGNIVEPRFVGGSVNLSPLVVILALSVWGFIWGVAGMFLCVPITVIGMIVFSEFRSTQPVAIALSERGEIT</sequence>
<evidence type="ECO:0000313" key="8">
    <source>
        <dbReference type="Proteomes" id="UP000036938"/>
    </source>
</evidence>
<evidence type="ECO:0000256" key="5">
    <source>
        <dbReference type="ARBA" id="ARBA00023136"/>
    </source>
</evidence>
<dbReference type="RefSeq" id="WP_050532531.1">
    <property type="nucleotide sequence ID" value="NZ_AQQZ01000015.1"/>
</dbReference>
<comment type="similarity">
    <text evidence="2">Belongs to the autoinducer-2 exporter (AI-2E) (TC 2.A.86) family.</text>
</comment>
<comment type="caution">
    <text evidence="7">The sequence shown here is derived from an EMBL/GenBank/DDBJ whole genome shotgun (WGS) entry which is preliminary data.</text>
</comment>
<dbReference type="PANTHER" id="PTHR21716">
    <property type="entry name" value="TRANSMEMBRANE PROTEIN"/>
    <property type="match status" value="1"/>
</dbReference>
<dbReference type="GO" id="GO:0055085">
    <property type="term" value="P:transmembrane transport"/>
    <property type="evidence" value="ECO:0007669"/>
    <property type="project" value="TreeGrafter"/>
</dbReference>
<comment type="subcellular location">
    <subcellularLocation>
        <location evidence="1">Membrane</location>
        <topology evidence="1">Multi-pass membrane protein</topology>
    </subcellularLocation>
</comment>
<feature type="transmembrane region" description="Helical" evidence="6">
    <location>
        <begin position="76"/>
        <end position="101"/>
    </location>
</feature>
<evidence type="ECO:0008006" key="9">
    <source>
        <dbReference type="Google" id="ProtNLM"/>
    </source>
</evidence>
<gene>
    <name evidence="7" type="ORF">ATO11_19150</name>
</gene>
<dbReference type="Proteomes" id="UP000036938">
    <property type="component" value="Unassembled WGS sequence"/>
</dbReference>
<name>A0A0L1JK44_9RHOB</name>
<evidence type="ECO:0000313" key="7">
    <source>
        <dbReference type="EMBL" id="KNG92116.1"/>
    </source>
</evidence>
<accession>A0A0L1JK44</accession>
<dbReference type="EMBL" id="AQQZ01000015">
    <property type="protein sequence ID" value="KNG92116.1"/>
    <property type="molecule type" value="Genomic_DNA"/>
</dbReference>
<protein>
    <recommendedName>
        <fullName evidence="9">Permease</fullName>
    </recommendedName>
</protein>
<keyword evidence="4 6" id="KW-1133">Transmembrane helix</keyword>
<evidence type="ECO:0000256" key="2">
    <source>
        <dbReference type="ARBA" id="ARBA00009773"/>
    </source>
</evidence>